<feature type="region of interest" description="Disordered" evidence="1">
    <location>
        <begin position="1"/>
        <end position="23"/>
    </location>
</feature>
<proteinExistence type="predicted"/>
<keyword evidence="3" id="KW-1185">Reference proteome</keyword>
<reference evidence="2 3" key="1">
    <citation type="journal article" date="2014" name="BMC Genomics">
        <title>Genomic comparison of sporeforming bacilli isolated from milk.</title>
        <authorList>
            <person name="Moreno Switt A.I."/>
            <person name="Andrus A.D."/>
            <person name="Ranieri M.L."/>
            <person name="Orsi R.H."/>
            <person name="Ivy R."/>
            <person name="den Bakker H.C."/>
            <person name="Martin N.H."/>
            <person name="Wiedmann M."/>
            <person name="Boor K.J."/>
        </authorList>
    </citation>
    <scope>NUCLEOTIDE SEQUENCE [LARGE SCALE GENOMIC DNA]</scope>
    <source>
        <strain evidence="2 3">FSL R5-213</strain>
    </source>
</reference>
<dbReference type="GO" id="GO:0006355">
    <property type="term" value="P:regulation of DNA-templated transcription"/>
    <property type="evidence" value="ECO:0007669"/>
    <property type="project" value="InterPro"/>
</dbReference>
<evidence type="ECO:0000313" key="2">
    <source>
        <dbReference type="EMBL" id="ETT88291.1"/>
    </source>
</evidence>
<dbReference type="SUPFAM" id="SSF47598">
    <property type="entry name" value="Ribbon-helix-helix"/>
    <property type="match status" value="1"/>
</dbReference>
<accession>W4F837</accession>
<gene>
    <name evidence="2" type="ORF">C176_01929</name>
</gene>
<dbReference type="InterPro" id="IPR013321">
    <property type="entry name" value="Arc_rbn_hlx_hlx"/>
</dbReference>
<dbReference type="RefSeq" id="WP_038179335.1">
    <property type="nucleotide sequence ID" value="NZ_ASQA01000005.1"/>
</dbReference>
<comment type="caution">
    <text evidence="2">The sequence shown here is derived from an EMBL/GenBank/DDBJ whole genome shotgun (WGS) entry which is preliminary data.</text>
</comment>
<dbReference type="Gene3D" id="1.10.1220.10">
    <property type="entry name" value="Met repressor-like"/>
    <property type="match status" value="1"/>
</dbReference>
<dbReference type="EMBL" id="ASQA01000005">
    <property type="protein sequence ID" value="ETT88291.1"/>
    <property type="molecule type" value="Genomic_DNA"/>
</dbReference>
<name>W4F837_9BACL</name>
<evidence type="ECO:0000313" key="3">
    <source>
        <dbReference type="Proteomes" id="UP000019062"/>
    </source>
</evidence>
<sequence>MSIKDKYNKNPKEAPKSKGNRDVVSKLLQQDNEKIQEIANTDIQVSVNAVERKIKKATFELDADLHKRLRAAAALEECTMLDIVDVALKEYLDKLNR</sequence>
<dbReference type="Proteomes" id="UP000019062">
    <property type="component" value="Unassembled WGS sequence"/>
</dbReference>
<organism evidence="2 3">
    <name type="scientific">Viridibacillus arenosi FSL R5-213</name>
    <dbReference type="NCBI Taxonomy" id="1227360"/>
    <lineage>
        <taxon>Bacteria</taxon>
        <taxon>Bacillati</taxon>
        <taxon>Bacillota</taxon>
        <taxon>Bacilli</taxon>
        <taxon>Bacillales</taxon>
        <taxon>Caryophanaceae</taxon>
        <taxon>Viridibacillus</taxon>
    </lineage>
</organism>
<dbReference type="InterPro" id="IPR010985">
    <property type="entry name" value="Ribbon_hlx_hlx"/>
</dbReference>
<dbReference type="AlphaFoldDB" id="W4F837"/>
<evidence type="ECO:0000256" key="1">
    <source>
        <dbReference type="SAM" id="MobiDB-lite"/>
    </source>
</evidence>
<protein>
    <submittedName>
        <fullName evidence="2">Uncharacterized protein</fullName>
    </submittedName>
</protein>